<comment type="caution">
    <text evidence="3">The sequence shown here is derived from an EMBL/GenBank/DDBJ whole genome shotgun (WGS) entry which is preliminary data.</text>
</comment>
<dbReference type="PANTHER" id="PTHR31672">
    <property type="entry name" value="BNACNNG10540D PROTEIN"/>
    <property type="match status" value="1"/>
</dbReference>
<dbReference type="InterPro" id="IPR036047">
    <property type="entry name" value="F-box-like_dom_sf"/>
</dbReference>
<evidence type="ECO:0000259" key="2">
    <source>
        <dbReference type="PROSITE" id="PS50181"/>
    </source>
</evidence>
<gene>
    <name evidence="3" type="ORF">ERUC_LOCUS22626</name>
</gene>
<dbReference type="SMART" id="SM00256">
    <property type="entry name" value="FBOX"/>
    <property type="match status" value="1"/>
</dbReference>
<feature type="compositionally biased region" description="Basic and acidic residues" evidence="1">
    <location>
        <begin position="38"/>
        <end position="47"/>
    </location>
</feature>
<dbReference type="Proteomes" id="UP001642260">
    <property type="component" value="Unassembled WGS sequence"/>
</dbReference>
<dbReference type="SUPFAM" id="SSF81383">
    <property type="entry name" value="F-box domain"/>
    <property type="match status" value="1"/>
</dbReference>
<sequence length="189" mass="21732">MNAEERRDSNEQVAENKTVMRGPAPPPPSGLLETMMNAEERRERNEQVDENQIVKSGPYPPPTSGSLKGLNLDQLREMWNDMHMNENMSIDQKRAHNEVISKAVLSMVLKKKPLLHDDLFLPDDLTKMILEHLPGKTLMRFLSVNKQWAAMIESESFRETYRSASEKKPKILFSATIQEKPESKLFTCH</sequence>
<dbReference type="Gene3D" id="1.20.1280.50">
    <property type="match status" value="1"/>
</dbReference>
<evidence type="ECO:0000256" key="1">
    <source>
        <dbReference type="SAM" id="MobiDB-lite"/>
    </source>
</evidence>
<name>A0ABC8KG39_ERUVS</name>
<reference evidence="3 4" key="1">
    <citation type="submission" date="2022-03" db="EMBL/GenBank/DDBJ databases">
        <authorList>
            <person name="Macdonald S."/>
            <person name="Ahmed S."/>
            <person name="Newling K."/>
        </authorList>
    </citation>
    <scope>NUCLEOTIDE SEQUENCE [LARGE SCALE GENOMIC DNA]</scope>
</reference>
<dbReference type="AlphaFoldDB" id="A0ABC8KG39"/>
<accession>A0ABC8KG39</accession>
<protein>
    <recommendedName>
        <fullName evidence="2">F-box domain-containing protein</fullName>
    </recommendedName>
</protein>
<dbReference type="PROSITE" id="PS50181">
    <property type="entry name" value="FBOX"/>
    <property type="match status" value="1"/>
</dbReference>
<feature type="compositionally biased region" description="Basic and acidic residues" evidence="1">
    <location>
        <begin position="1"/>
        <end position="10"/>
    </location>
</feature>
<organism evidence="3 4">
    <name type="scientific">Eruca vesicaria subsp. sativa</name>
    <name type="common">Garden rocket</name>
    <name type="synonym">Eruca sativa</name>
    <dbReference type="NCBI Taxonomy" id="29727"/>
    <lineage>
        <taxon>Eukaryota</taxon>
        <taxon>Viridiplantae</taxon>
        <taxon>Streptophyta</taxon>
        <taxon>Embryophyta</taxon>
        <taxon>Tracheophyta</taxon>
        <taxon>Spermatophyta</taxon>
        <taxon>Magnoliopsida</taxon>
        <taxon>eudicotyledons</taxon>
        <taxon>Gunneridae</taxon>
        <taxon>Pentapetalae</taxon>
        <taxon>rosids</taxon>
        <taxon>malvids</taxon>
        <taxon>Brassicales</taxon>
        <taxon>Brassicaceae</taxon>
        <taxon>Brassiceae</taxon>
        <taxon>Eruca</taxon>
    </lineage>
</organism>
<dbReference type="InterPro" id="IPR050796">
    <property type="entry name" value="SCF_F-box_component"/>
</dbReference>
<feature type="non-terminal residue" evidence="3">
    <location>
        <position position="189"/>
    </location>
</feature>
<dbReference type="InterPro" id="IPR001810">
    <property type="entry name" value="F-box_dom"/>
</dbReference>
<proteinExistence type="predicted"/>
<keyword evidence="4" id="KW-1185">Reference proteome</keyword>
<evidence type="ECO:0000313" key="4">
    <source>
        <dbReference type="Proteomes" id="UP001642260"/>
    </source>
</evidence>
<feature type="domain" description="F-box" evidence="2">
    <location>
        <begin position="121"/>
        <end position="164"/>
    </location>
</feature>
<dbReference type="EMBL" id="CAKOAT010222155">
    <property type="protein sequence ID" value="CAH8356871.1"/>
    <property type="molecule type" value="Genomic_DNA"/>
</dbReference>
<dbReference type="Pfam" id="PF00646">
    <property type="entry name" value="F-box"/>
    <property type="match status" value="1"/>
</dbReference>
<feature type="region of interest" description="Disordered" evidence="1">
    <location>
        <begin position="1"/>
        <end position="66"/>
    </location>
</feature>
<evidence type="ECO:0000313" key="3">
    <source>
        <dbReference type="EMBL" id="CAH8356871.1"/>
    </source>
</evidence>
<dbReference type="PANTHER" id="PTHR31672:SF3">
    <property type="entry name" value="F-BOX ASSOCIATED UBIQUITINATION EFFECTOR FAMILY PROTEIN"/>
    <property type="match status" value="1"/>
</dbReference>